<dbReference type="SUPFAM" id="SSF102114">
    <property type="entry name" value="Radical SAM enzymes"/>
    <property type="match status" value="1"/>
</dbReference>
<dbReference type="NCBIfam" id="TIGR00539">
    <property type="entry name" value="hemN_rel"/>
    <property type="match status" value="1"/>
</dbReference>
<dbReference type="SFLD" id="SFLDF00288">
    <property type="entry name" value="HemN-like__clustered_with_nucl"/>
    <property type="match status" value="1"/>
</dbReference>
<evidence type="ECO:0000256" key="4">
    <source>
        <dbReference type="ARBA" id="ARBA00022691"/>
    </source>
</evidence>
<dbReference type="SMART" id="SM00729">
    <property type="entry name" value="Elp3"/>
    <property type="match status" value="1"/>
</dbReference>
<dbReference type="GO" id="GO:0051539">
    <property type="term" value="F:4 iron, 4 sulfur cluster binding"/>
    <property type="evidence" value="ECO:0007669"/>
    <property type="project" value="UniProtKB-UniRule"/>
</dbReference>
<dbReference type="GO" id="GO:0005737">
    <property type="term" value="C:cytoplasm"/>
    <property type="evidence" value="ECO:0007669"/>
    <property type="project" value="UniProtKB-SubCell"/>
</dbReference>
<evidence type="ECO:0000259" key="10">
    <source>
        <dbReference type="PROSITE" id="PS51918"/>
    </source>
</evidence>
<comment type="caution">
    <text evidence="11">The sequence shown here is derived from an EMBL/GenBank/DDBJ whole genome shotgun (WGS) entry which is preliminary data.</text>
</comment>
<evidence type="ECO:0000256" key="1">
    <source>
        <dbReference type="ARBA" id="ARBA00006100"/>
    </source>
</evidence>
<dbReference type="InterPro" id="IPR034505">
    <property type="entry name" value="Coproporphyrinogen-III_oxidase"/>
</dbReference>
<dbReference type="SFLD" id="SFLDG01065">
    <property type="entry name" value="anaerobic_coproporphyrinogen-I"/>
    <property type="match status" value="1"/>
</dbReference>
<keyword evidence="9" id="KW-0963">Cytoplasm</keyword>
<evidence type="ECO:0000256" key="5">
    <source>
        <dbReference type="ARBA" id="ARBA00022723"/>
    </source>
</evidence>
<dbReference type="PROSITE" id="PS51918">
    <property type="entry name" value="RADICAL_SAM"/>
    <property type="match status" value="1"/>
</dbReference>
<keyword evidence="4 9" id="KW-0949">S-adenosyl-L-methionine</keyword>
<dbReference type="PANTHER" id="PTHR13932:SF5">
    <property type="entry name" value="RADICAL S-ADENOSYL METHIONINE DOMAIN-CONTAINING PROTEIN 1, MITOCHONDRIAL"/>
    <property type="match status" value="1"/>
</dbReference>
<proteinExistence type="inferred from homology"/>
<protein>
    <recommendedName>
        <fullName evidence="2 9">Heme chaperone HemW</fullName>
    </recommendedName>
</protein>
<gene>
    <name evidence="11" type="ORF">BHQ17_02055</name>
</gene>
<evidence type="ECO:0000313" key="12">
    <source>
        <dbReference type="Proteomes" id="UP000094243"/>
    </source>
</evidence>
<dbReference type="EMBL" id="MIGZ01000006">
    <property type="protein sequence ID" value="ODQ96169.1"/>
    <property type="molecule type" value="Genomic_DNA"/>
</dbReference>
<dbReference type="InterPro" id="IPR058240">
    <property type="entry name" value="rSAM_sf"/>
</dbReference>
<dbReference type="SFLD" id="SFLDF00562">
    <property type="entry name" value="HemN-like__clustered_with_heat"/>
    <property type="match status" value="1"/>
</dbReference>
<dbReference type="RefSeq" id="WP_069403562.1">
    <property type="nucleotide sequence ID" value="NZ_MIGZ01000006.1"/>
</dbReference>
<sequence>MTVRTAPVTLPGLAATPGGAFGIYVHVPFCASRCGYCDFNTYTPAELGGANPDGFLAGLRTELRLAAAQLGSPPAVDTVFVGGGTPSLLGGAGLAVVLAAIREHFVLAPDAEVTTEANPESTSPEFFAQLRAAGFTRVSLGMQSTAAHVLAVLDRVHSPGRALDAAREARAAGFAHVNLDLIYGTPGESDDDLLRSIEAAVDAGVDHVSGYALVIEDGTAMARRVRRGELTTPDNDELAHRYELLDAQLSAAGFGWYEVSNWCRAGGECRHNIGYWNGGQWWGAGPGAHGYVGATRWWNIKHPNAYAQALDAGQLPVADYELLDDGIRHTEDVMLRVRLRDGLPVALLSQAERRRAGTVVDDGLATMQADRLVLTDRGRLLADAVVRAVLD</sequence>
<evidence type="ECO:0000256" key="6">
    <source>
        <dbReference type="ARBA" id="ARBA00023004"/>
    </source>
</evidence>
<dbReference type="AlphaFoldDB" id="A0A1E3S215"/>
<dbReference type="OrthoDB" id="9808022at2"/>
<keyword evidence="8 9" id="KW-0143">Chaperone</keyword>
<evidence type="ECO:0000256" key="8">
    <source>
        <dbReference type="ARBA" id="ARBA00023186"/>
    </source>
</evidence>
<keyword evidence="7 9" id="KW-0411">Iron-sulfur</keyword>
<keyword evidence="5 9" id="KW-0479">Metal-binding</keyword>
<dbReference type="Proteomes" id="UP000094243">
    <property type="component" value="Unassembled WGS sequence"/>
</dbReference>
<keyword evidence="3 9" id="KW-0349">Heme</keyword>
<keyword evidence="12" id="KW-1185">Reference proteome</keyword>
<evidence type="ECO:0000256" key="2">
    <source>
        <dbReference type="ARBA" id="ARBA00017228"/>
    </source>
</evidence>
<dbReference type="InterPro" id="IPR004559">
    <property type="entry name" value="HemW-like"/>
</dbReference>
<comment type="similarity">
    <text evidence="1">Belongs to the anaerobic coproporphyrinogen-III oxidase family. HemW subfamily.</text>
</comment>
<keyword evidence="6 9" id="KW-0408">Iron</keyword>
<dbReference type="CDD" id="cd01335">
    <property type="entry name" value="Radical_SAM"/>
    <property type="match status" value="1"/>
</dbReference>
<evidence type="ECO:0000256" key="9">
    <source>
        <dbReference type="RuleBase" id="RU364116"/>
    </source>
</evidence>
<dbReference type="Pfam" id="PF04055">
    <property type="entry name" value="Radical_SAM"/>
    <property type="match status" value="1"/>
</dbReference>
<organism evidence="11 12">
    <name type="scientific">Mycolicibacterium holsaticum</name>
    <dbReference type="NCBI Taxonomy" id="152142"/>
    <lineage>
        <taxon>Bacteria</taxon>
        <taxon>Bacillati</taxon>
        <taxon>Actinomycetota</taxon>
        <taxon>Actinomycetes</taxon>
        <taxon>Mycobacteriales</taxon>
        <taxon>Mycobacteriaceae</taxon>
        <taxon>Mycolicibacterium</taxon>
    </lineage>
</organism>
<dbReference type="Gene3D" id="3.20.20.70">
    <property type="entry name" value="Aldolase class I"/>
    <property type="match status" value="1"/>
</dbReference>
<dbReference type="InterPro" id="IPR007197">
    <property type="entry name" value="rSAM"/>
</dbReference>
<evidence type="ECO:0000256" key="3">
    <source>
        <dbReference type="ARBA" id="ARBA00022617"/>
    </source>
</evidence>
<dbReference type="GO" id="GO:0004109">
    <property type="term" value="F:coproporphyrinogen oxidase activity"/>
    <property type="evidence" value="ECO:0007669"/>
    <property type="project" value="InterPro"/>
</dbReference>
<comment type="subcellular location">
    <subcellularLocation>
        <location evidence="9">Cytoplasm</location>
    </subcellularLocation>
</comment>
<dbReference type="GO" id="GO:0046872">
    <property type="term" value="F:metal ion binding"/>
    <property type="evidence" value="ECO:0007669"/>
    <property type="project" value="UniProtKB-UniRule"/>
</dbReference>
<feature type="domain" description="Radical SAM core" evidence="10">
    <location>
        <begin position="15"/>
        <end position="255"/>
    </location>
</feature>
<name>A0A1E3S215_9MYCO</name>
<comment type="function">
    <text evidence="9">Probably acts as a heme chaperone, transferring heme to an unknown acceptor. Binds one molecule of heme per monomer, possibly covalently. Binds 1 [4Fe-4S] cluster. The cluster is coordinated with 3 cysteines and an exchangeable S-adenosyl-L-methionine.</text>
</comment>
<dbReference type="PANTHER" id="PTHR13932">
    <property type="entry name" value="COPROPORPHYRINIGEN III OXIDASE"/>
    <property type="match status" value="1"/>
</dbReference>
<keyword evidence="9" id="KW-0004">4Fe-4S</keyword>
<dbReference type="InterPro" id="IPR006638">
    <property type="entry name" value="Elp3/MiaA/NifB-like_rSAM"/>
</dbReference>
<accession>A0A1E3S215</accession>
<evidence type="ECO:0000256" key="7">
    <source>
        <dbReference type="ARBA" id="ARBA00023014"/>
    </source>
</evidence>
<dbReference type="GO" id="GO:0006779">
    <property type="term" value="P:porphyrin-containing compound biosynthetic process"/>
    <property type="evidence" value="ECO:0007669"/>
    <property type="project" value="InterPro"/>
</dbReference>
<reference evidence="12" key="1">
    <citation type="submission" date="2016-09" db="EMBL/GenBank/DDBJ databases">
        <authorList>
            <person name="Greninger A.L."/>
            <person name="Jerome K.R."/>
            <person name="Mcnair B."/>
            <person name="Wallis C."/>
            <person name="Fang F."/>
        </authorList>
    </citation>
    <scope>NUCLEOTIDE SEQUENCE [LARGE SCALE GENOMIC DNA]</scope>
    <source>
        <strain evidence="12">M7</strain>
    </source>
</reference>
<evidence type="ECO:0000313" key="11">
    <source>
        <dbReference type="EMBL" id="ODQ96169.1"/>
    </source>
</evidence>
<dbReference type="SFLD" id="SFLDS00029">
    <property type="entry name" value="Radical_SAM"/>
    <property type="match status" value="1"/>
</dbReference>
<dbReference type="InterPro" id="IPR013785">
    <property type="entry name" value="Aldolase_TIM"/>
</dbReference>